<keyword evidence="4" id="KW-0472">Membrane</keyword>
<dbReference type="InterPro" id="IPR012556">
    <property type="entry name" value="Entericidin"/>
</dbReference>
<evidence type="ECO:0000256" key="7">
    <source>
        <dbReference type="SAM" id="SignalP"/>
    </source>
</evidence>
<evidence type="ECO:0000256" key="3">
    <source>
        <dbReference type="ARBA" id="ARBA00022729"/>
    </source>
</evidence>
<keyword evidence="6" id="KW-0449">Lipoprotein</keyword>
<reference evidence="8 9" key="1">
    <citation type="submission" date="2018-05" db="EMBL/GenBank/DDBJ databases">
        <title>Genome of Sphingosinicella humi QZX222.</title>
        <authorList>
            <person name="Qiao Z."/>
            <person name="Wang G."/>
        </authorList>
    </citation>
    <scope>NUCLEOTIDE SEQUENCE [LARGE SCALE GENOMIC DNA]</scope>
    <source>
        <strain evidence="8 9">QZX222</strain>
    </source>
</reference>
<name>A0A2U2IZJ7_9SPHN</name>
<gene>
    <name evidence="8" type="ORF">DF286_00485</name>
</gene>
<protein>
    <submittedName>
        <fullName evidence="8">Entericidin EcnA/B family protein</fullName>
    </submittedName>
</protein>
<dbReference type="Proteomes" id="UP000245916">
    <property type="component" value="Unassembled WGS sequence"/>
</dbReference>
<evidence type="ECO:0000256" key="1">
    <source>
        <dbReference type="ARBA" id="ARBA00010296"/>
    </source>
</evidence>
<sequence>MFRKLMLAGLAATTLITTACNTISGMGRDVESVGRTVSDAAD</sequence>
<dbReference type="EMBL" id="QFFF01000001">
    <property type="protein sequence ID" value="PWG01512.1"/>
    <property type="molecule type" value="Genomic_DNA"/>
</dbReference>
<feature type="chain" id="PRO_5015601861" evidence="7">
    <location>
        <begin position="20"/>
        <end position="42"/>
    </location>
</feature>
<keyword evidence="9" id="KW-1185">Reference proteome</keyword>
<evidence type="ECO:0000256" key="6">
    <source>
        <dbReference type="ARBA" id="ARBA00023288"/>
    </source>
</evidence>
<dbReference type="AlphaFoldDB" id="A0A2U2IZJ7"/>
<dbReference type="Pfam" id="PF08085">
    <property type="entry name" value="Entericidin"/>
    <property type="match status" value="1"/>
</dbReference>
<dbReference type="PROSITE" id="PS51257">
    <property type="entry name" value="PROKAR_LIPOPROTEIN"/>
    <property type="match status" value="1"/>
</dbReference>
<evidence type="ECO:0000313" key="8">
    <source>
        <dbReference type="EMBL" id="PWG01512.1"/>
    </source>
</evidence>
<evidence type="ECO:0000256" key="2">
    <source>
        <dbReference type="ARBA" id="ARBA00022475"/>
    </source>
</evidence>
<organism evidence="8 9">
    <name type="scientific">Allosphingosinicella humi</name>
    <dbReference type="NCBI Taxonomy" id="2068657"/>
    <lineage>
        <taxon>Bacteria</taxon>
        <taxon>Pseudomonadati</taxon>
        <taxon>Pseudomonadota</taxon>
        <taxon>Alphaproteobacteria</taxon>
        <taxon>Sphingomonadales</taxon>
        <taxon>Sphingomonadaceae</taxon>
        <taxon>Allosphingosinicella</taxon>
    </lineage>
</organism>
<evidence type="ECO:0000256" key="5">
    <source>
        <dbReference type="ARBA" id="ARBA00023139"/>
    </source>
</evidence>
<accession>A0A2U2IZJ7</accession>
<keyword evidence="2" id="KW-1003">Cell membrane</keyword>
<keyword evidence="3 7" id="KW-0732">Signal</keyword>
<keyword evidence="5" id="KW-0564">Palmitate</keyword>
<proteinExistence type="inferred from homology"/>
<dbReference type="GO" id="GO:0009636">
    <property type="term" value="P:response to toxic substance"/>
    <property type="evidence" value="ECO:0007669"/>
    <property type="project" value="InterPro"/>
</dbReference>
<comment type="caution">
    <text evidence="8">The sequence shown here is derived from an EMBL/GenBank/DDBJ whole genome shotgun (WGS) entry which is preliminary data.</text>
</comment>
<dbReference type="RefSeq" id="WP_109269652.1">
    <property type="nucleotide sequence ID" value="NZ_QFFF01000001.1"/>
</dbReference>
<evidence type="ECO:0000256" key="4">
    <source>
        <dbReference type="ARBA" id="ARBA00023136"/>
    </source>
</evidence>
<comment type="similarity">
    <text evidence="1">Belongs to the EcnA/EcnB lipoprotein family.</text>
</comment>
<evidence type="ECO:0000313" key="9">
    <source>
        <dbReference type="Proteomes" id="UP000245916"/>
    </source>
</evidence>
<feature type="signal peptide" evidence="7">
    <location>
        <begin position="1"/>
        <end position="19"/>
    </location>
</feature>
<dbReference type="GO" id="GO:0016020">
    <property type="term" value="C:membrane"/>
    <property type="evidence" value="ECO:0007669"/>
    <property type="project" value="InterPro"/>
</dbReference>